<feature type="transmembrane region" description="Helical" evidence="1">
    <location>
        <begin position="88"/>
        <end position="107"/>
    </location>
</feature>
<evidence type="ECO:0000259" key="2">
    <source>
        <dbReference type="Pfam" id="PF07853"/>
    </source>
</evidence>
<comment type="caution">
    <text evidence="3">The sequence shown here is derived from an EMBL/GenBank/DDBJ whole genome shotgun (WGS) entry which is preliminary data.</text>
</comment>
<dbReference type="InterPro" id="IPR026272">
    <property type="entry name" value="SdpI"/>
</dbReference>
<dbReference type="Pfam" id="PF13630">
    <property type="entry name" value="SdpI"/>
    <property type="match status" value="1"/>
</dbReference>
<dbReference type="PANTHER" id="PTHR37810">
    <property type="entry name" value="IMMUNITY PROTEIN SDPI"/>
    <property type="match status" value="1"/>
</dbReference>
<feature type="domain" description="DUF1648" evidence="2">
    <location>
        <begin position="15"/>
        <end position="56"/>
    </location>
</feature>
<feature type="transmembrane region" description="Helical" evidence="1">
    <location>
        <begin position="161"/>
        <end position="179"/>
    </location>
</feature>
<dbReference type="PANTHER" id="PTHR37810:SF5">
    <property type="entry name" value="IMMUNITY PROTEIN SDPI"/>
    <property type="match status" value="1"/>
</dbReference>
<keyword evidence="1" id="KW-1133">Transmembrane helix</keyword>
<gene>
    <name evidence="3" type="ORF">A8990_12387</name>
</gene>
<dbReference type="RefSeq" id="WP_116190586.1">
    <property type="nucleotide sequence ID" value="NZ_QTTN01000023.1"/>
</dbReference>
<feature type="transmembrane region" description="Helical" evidence="1">
    <location>
        <begin position="7"/>
        <end position="27"/>
    </location>
</feature>
<accession>A0A3D9RIP3</accession>
<feature type="transmembrane region" description="Helical" evidence="1">
    <location>
        <begin position="47"/>
        <end position="67"/>
    </location>
</feature>
<dbReference type="Pfam" id="PF07853">
    <property type="entry name" value="DUF1648"/>
    <property type="match status" value="1"/>
</dbReference>
<sequence length="212" mass="23642">MKAWKDILYTVVGISPAIGALIVYNELPETVATHFSVNNEVNGTMNKGIFILVLVLLGLVPLLMRVMRAVDPKRDNFNNFSTAFEVKRLGATLVLAIAGWTALIYNLGHAIDIRRIIMIAIGVLFLVMGNYLTQVKPNYTFGIRTPWTLASEENWRKTHRIGGPFMMLGGLVALLCTFAEGRTALLGFVGMIIVCSLIPTVYSYWLFTRMKK</sequence>
<dbReference type="Proteomes" id="UP000256304">
    <property type="component" value="Unassembled WGS sequence"/>
</dbReference>
<protein>
    <submittedName>
        <fullName evidence="3">Putative membrane protein</fullName>
    </submittedName>
</protein>
<keyword evidence="1" id="KW-0472">Membrane</keyword>
<keyword evidence="1" id="KW-0812">Transmembrane</keyword>
<feature type="transmembrane region" description="Helical" evidence="1">
    <location>
        <begin position="113"/>
        <end position="132"/>
    </location>
</feature>
<organism evidence="3 4">
    <name type="scientific">Paenibacillus taihuensis</name>
    <dbReference type="NCBI Taxonomy" id="1156355"/>
    <lineage>
        <taxon>Bacteria</taxon>
        <taxon>Bacillati</taxon>
        <taxon>Bacillota</taxon>
        <taxon>Bacilli</taxon>
        <taxon>Bacillales</taxon>
        <taxon>Paenibacillaceae</taxon>
        <taxon>Paenibacillus</taxon>
    </lineage>
</organism>
<dbReference type="AlphaFoldDB" id="A0A3D9RIP3"/>
<name>A0A3D9RIP3_9BACL</name>
<evidence type="ECO:0000313" key="3">
    <source>
        <dbReference type="EMBL" id="REE78959.1"/>
    </source>
</evidence>
<dbReference type="OrthoDB" id="9808690at2"/>
<evidence type="ECO:0000256" key="1">
    <source>
        <dbReference type="SAM" id="Phobius"/>
    </source>
</evidence>
<keyword evidence="4" id="KW-1185">Reference proteome</keyword>
<dbReference type="EMBL" id="QTTN01000023">
    <property type="protein sequence ID" value="REE78959.1"/>
    <property type="molecule type" value="Genomic_DNA"/>
</dbReference>
<dbReference type="PIRSF" id="PIRSF038959">
    <property type="entry name" value="SdpI"/>
    <property type="match status" value="1"/>
</dbReference>
<reference evidence="3 4" key="1">
    <citation type="submission" date="2018-08" db="EMBL/GenBank/DDBJ databases">
        <title>Genomic Encyclopedia of Type Strains, Phase III (KMG-III): the genomes of soil and plant-associated and newly described type strains.</title>
        <authorList>
            <person name="Whitman W."/>
        </authorList>
    </citation>
    <scope>NUCLEOTIDE SEQUENCE [LARGE SCALE GENOMIC DNA]</scope>
    <source>
        <strain evidence="3 4">CGMCC 1.10966</strain>
    </source>
</reference>
<dbReference type="InterPro" id="IPR012867">
    <property type="entry name" value="DUF1648"/>
</dbReference>
<feature type="transmembrane region" description="Helical" evidence="1">
    <location>
        <begin position="185"/>
        <end position="207"/>
    </location>
</feature>
<evidence type="ECO:0000313" key="4">
    <source>
        <dbReference type="Proteomes" id="UP000256304"/>
    </source>
</evidence>
<dbReference type="InterPro" id="IPR025962">
    <property type="entry name" value="SdpI/YhfL"/>
</dbReference>
<proteinExistence type="predicted"/>
<dbReference type="GO" id="GO:0009636">
    <property type="term" value="P:response to toxic substance"/>
    <property type="evidence" value="ECO:0007669"/>
    <property type="project" value="TreeGrafter"/>
</dbReference>